<comment type="caution">
    <text evidence="1">The sequence shown here is derived from an EMBL/GenBank/DDBJ whole genome shotgun (WGS) entry which is preliminary data.</text>
</comment>
<dbReference type="EMBL" id="JABMIG020000271">
    <property type="protein sequence ID" value="KAL3782988.1"/>
    <property type="molecule type" value="Genomic_DNA"/>
</dbReference>
<organism evidence="1 2">
    <name type="scientific">Cyclotella cryptica</name>
    <dbReference type="NCBI Taxonomy" id="29204"/>
    <lineage>
        <taxon>Eukaryota</taxon>
        <taxon>Sar</taxon>
        <taxon>Stramenopiles</taxon>
        <taxon>Ochrophyta</taxon>
        <taxon>Bacillariophyta</taxon>
        <taxon>Coscinodiscophyceae</taxon>
        <taxon>Thalassiosirophycidae</taxon>
        <taxon>Stephanodiscales</taxon>
        <taxon>Stephanodiscaceae</taxon>
        <taxon>Cyclotella</taxon>
    </lineage>
</organism>
<sequence>MQSINPQQTSTEPDRTLLEEWNRLLHCYQDQVQMLKQQLKLSQQGNVQLNQDMAHMKDGHTNQMKEYTSIFKQHEFNLNEAIDYIKVLRGNREDKSSTLHIWMDELMEENNELSHHLNKGKKHQLFMAMRSIIDLYLESLTHQLTAVSDKKNNLTVVRLMQVSSKYKQMKFDHNQMIDVFFAPILSYVQDLQQTSKQQHAIIQELTSLVHSLHTPLELTQSILQVQLSESQNAVDAIAIAA</sequence>
<keyword evidence="2" id="KW-1185">Reference proteome</keyword>
<proteinExistence type="predicted"/>
<protein>
    <submittedName>
        <fullName evidence="1">Uncharacterized protein</fullName>
    </submittedName>
</protein>
<reference evidence="1 2" key="1">
    <citation type="journal article" date="2020" name="G3 (Bethesda)">
        <title>Improved Reference Genome for Cyclotella cryptica CCMP332, a Model for Cell Wall Morphogenesis, Salinity Adaptation, and Lipid Production in Diatoms (Bacillariophyta).</title>
        <authorList>
            <person name="Roberts W.R."/>
            <person name="Downey K.M."/>
            <person name="Ruck E.C."/>
            <person name="Traller J.C."/>
            <person name="Alverson A.J."/>
        </authorList>
    </citation>
    <scope>NUCLEOTIDE SEQUENCE [LARGE SCALE GENOMIC DNA]</scope>
    <source>
        <strain evidence="1 2">CCMP332</strain>
    </source>
</reference>
<gene>
    <name evidence="1" type="ORF">HJC23_003144</name>
</gene>
<dbReference type="Proteomes" id="UP001516023">
    <property type="component" value="Unassembled WGS sequence"/>
</dbReference>
<accession>A0ABD3P6D3</accession>
<name>A0ABD3P6D3_9STRA</name>
<evidence type="ECO:0000313" key="2">
    <source>
        <dbReference type="Proteomes" id="UP001516023"/>
    </source>
</evidence>
<evidence type="ECO:0000313" key="1">
    <source>
        <dbReference type="EMBL" id="KAL3782988.1"/>
    </source>
</evidence>
<dbReference type="AlphaFoldDB" id="A0ABD3P6D3"/>